<dbReference type="Pfam" id="PF23457">
    <property type="entry name" value="LysM2_NFP"/>
    <property type="match status" value="1"/>
</dbReference>
<feature type="signal peptide" evidence="12">
    <location>
        <begin position="1"/>
        <end position="17"/>
    </location>
</feature>
<evidence type="ECO:0000256" key="3">
    <source>
        <dbReference type="ARBA" id="ARBA00022692"/>
    </source>
</evidence>
<feature type="compositionally biased region" description="Polar residues" evidence="10">
    <location>
        <begin position="232"/>
        <end position="243"/>
    </location>
</feature>
<accession>A0AA38G2Z2</accession>
<evidence type="ECO:0000256" key="12">
    <source>
        <dbReference type="SAM" id="SignalP"/>
    </source>
</evidence>
<gene>
    <name evidence="15" type="ORF">KI387_023598</name>
</gene>
<dbReference type="PROSITE" id="PS00108">
    <property type="entry name" value="PROTEIN_KINASE_ST"/>
    <property type="match status" value="1"/>
</dbReference>
<evidence type="ECO:0000256" key="11">
    <source>
        <dbReference type="SAM" id="Phobius"/>
    </source>
</evidence>
<dbReference type="InterPro" id="IPR000719">
    <property type="entry name" value="Prot_kinase_dom"/>
</dbReference>
<dbReference type="Gene3D" id="3.30.200.20">
    <property type="entry name" value="Phosphorylase Kinase, domain 1"/>
    <property type="match status" value="1"/>
</dbReference>
<proteinExistence type="predicted"/>
<keyword evidence="5" id="KW-0547">Nucleotide-binding</keyword>
<comment type="subcellular location">
    <subcellularLocation>
        <location evidence="1">Cell membrane</location>
        <topology evidence="1">Single-pass membrane protein</topology>
    </subcellularLocation>
</comment>
<dbReference type="InterPro" id="IPR008271">
    <property type="entry name" value="Ser/Thr_kinase_AS"/>
</dbReference>
<dbReference type="OMA" id="MANVSDC"/>
<dbReference type="PROSITE" id="PS51782">
    <property type="entry name" value="LYSM"/>
    <property type="match status" value="1"/>
</dbReference>
<name>A0AA38G2Z2_TAXCH</name>
<dbReference type="Gene3D" id="3.10.350.10">
    <property type="entry name" value="LysM domain"/>
    <property type="match status" value="1"/>
</dbReference>
<dbReference type="Gene3D" id="1.10.510.10">
    <property type="entry name" value="Transferase(Phosphotransferase) domain 1"/>
    <property type="match status" value="1"/>
</dbReference>
<evidence type="ECO:0000313" key="15">
    <source>
        <dbReference type="EMBL" id="KAH9314971.1"/>
    </source>
</evidence>
<feature type="domain" description="LysM" evidence="14">
    <location>
        <begin position="169"/>
        <end position="217"/>
    </location>
</feature>
<evidence type="ECO:0000256" key="8">
    <source>
        <dbReference type="ARBA" id="ARBA00023136"/>
    </source>
</evidence>
<dbReference type="Pfam" id="PF01476">
    <property type="entry name" value="LysM"/>
    <property type="match status" value="1"/>
</dbReference>
<dbReference type="InterPro" id="IPR011009">
    <property type="entry name" value="Kinase-like_dom_sf"/>
</dbReference>
<keyword evidence="3 11" id="KW-0812">Transmembrane</keyword>
<evidence type="ECO:0000256" key="7">
    <source>
        <dbReference type="ARBA" id="ARBA00022989"/>
    </source>
</evidence>
<dbReference type="GO" id="GO:0005886">
    <property type="term" value="C:plasma membrane"/>
    <property type="evidence" value="ECO:0007669"/>
    <property type="project" value="UniProtKB-SubCell"/>
</dbReference>
<dbReference type="SMART" id="SM00257">
    <property type="entry name" value="LysM"/>
    <property type="match status" value="2"/>
</dbReference>
<dbReference type="SUPFAM" id="SSF56112">
    <property type="entry name" value="Protein kinase-like (PK-like)"/>
    <property type="match status" value="1"/>
</dbReference>
<dbReference type="PANTHER" id="PTHR45927:SF2">
    <property type="entry name" value="SERINE_THREONINE RECEPTOR-LIKE KINASE NFP"/>
    <property type="match status" value="1"/>
</dbReference>
<evidence type="ECO:0000256" key="5">
    <source>
        <dbReference type="ARBA" id="ARBA00022741"/>
    </source>
</evidence>
<dbReference type="CDD" id="cd00118">
    <property type="entry name" value="LysM"/>
    <property type="match status" value="1"/>
</dbReference>
<keyword evidence="8 11" id="KW-0472">Membrane</keyword>
<dbReference type="FunFam" id="1.10.510.10:FF:000468">
    <property type="entry name" value="PTI1-like tyrosine-protein kinase 3"/>
    <property type="match status" value="1"/>
</dbReference>
<dbReference type="PROSITE" id="PS50011">
    <property type="entry name" value="PROTEIN_KINASE_DOM"/>
    <property type="match status" value="1"/>
</dbReference>
<protein>
    <submittedName>
        <fullName evidence="15">Uncharacterized protein</fullName>
    </submittedName>
</protein>
<evidence type="ECO:0000256" key="4">
    <source>
        <dbReference type="ARBA" id="ARBA00022729"/>
    </source>
</evidence>
<dbReference type="InterPro" id="IPR059143">
    <property type="entry name" value="NFP_LysM2"/>
</dbReference>
<evidence type="ECO:0000256" key="2">
    <source>
        <dbReference type="ARBA" id="ARBA00022475"/>
    </source>
</evidence>
<dbReference type="InterPro" id="IPR018392">
    <property type="entry name" value="LysM"/>
</dbReference>
<dbReference type="SUPFAM" id="SSF54106">
    <property type="entry name" value="LysM domain"/>
    <property type="match status" value="1"/>
</dbReference>
<dbReference type="EMBL" id="JAHRHJ020000005">
    <property type="protein sequence ID" value="KAH9314971.1"/>
    <property type="molecule type" value="Genomic_DNA"/>
</dbReference>
<evidence type="ECO:0000256" key="6">
    <source>
        <dbReference type="ARBA" id="ARBA00022840"/>
    </source>
</evidence>
<evidence type="ECO:0000313" key="16">
    <source>
        <dbReference type="Proteomes" id="UP000824469"/>
    </source>
</evidence>
<dbReference type="Pfam" id="PF00069">
    <property type="entry name" value="Pkinase"/>
    <property type="match status" value="1"/>
</dbReference>
<feature type="region of interest" description="Disordered" evidence="10">
    <location>
        <begin position="218"/>
        <end position="243"/>
    </location>
</feature>
<feature type="chain" id="PRO_5041316831" evidence="12">
    <location>
        <begin position="18"/>
        <end position="632"/>
    </location>
</feature>
<evidence type="ECO:0000256" key="9">
    <source>
        <dbReference type="ARBA" id="ARBA00023157"/>
    </source>
</evidence>
<keyword evidence="4 12" id="KW-0732">Signal</keyword>
<keyword evidence="6" id="KW-0067">ATP-binding</keyword>
<keyword evidence="2" id="KW-1003">Cell membrane</keyword>
<feature type="domain" description="Protein kinase" evidence="13">
    <location>
        <begin position="302"/>
        <end position="612"/>
    </location>
</feature>
<evidence type="ECO:0000256" key="1">
    <source>
        <dbReference type="ARBA" id="ARBA00004162"/>
    </source>
</evidence>
<dbReference type="AlphaFoldDB" id="A0AA38G2Z2"/>
<keyword evidence="16" id="KW-1185">Reference proteome</keyword>
<dbReference type="SMART" id="SM00220">
    <property type="entry name" value="S_TKc"/>
    <property type="match status" value="1"/>
</dbReference>
<evidence type="ECO:0000259" key="14">
    <source>
        <dbReference type="PROSITE" id="PS51782"/>
    </source>
</evidence>
<keyword evidence="9" id="KW-1015">Disulfide bond</keyword>
<reference evidence="15 16" key="1">
    <citation type="journal article" date="2021" name="Nat. Plants">
        <title>The Taxus genome provides insights into paclitaxel biosynthesis.</title>
        <authorList>
            <person name="Xiong X."/>
            <person name="Gou J."/>
            <person name="Liao Q."/>
            <person name="Li Y."/>
            <person name="Zhou Q."/>
            <person name="Bi G."/>
            <person name="Li C."/>
            <person name="Du R."/>
            <person name="Wang X."/>
            <person name="Sun T."/>
            <person name="Guo L."/>
            <person name="Liang H."/>
            <person name="Lu P."/>
            <person name="Wu Y."/>
            <person name="Zhang Z."/>
            <person name="Ro D.K."/>
            <person name="Shang Y."/>
            <person name="Huang S."/>
            <person name="Yan J."/>
        </authorList>
    </citation>
    <scope>NUCLEOTIDE SEQUENCE [LARGE SCALE GENOMIC DNA]</scope>
    <source>
        <strain evidence="15">Ta-2019</strain>
    </source>
</reference>
<dbReference type="GO" id="GO:0005524">
    <property type="term" value="F:ATP binding"/>
    <property type="evidence" value="ECO:0007669"/>
    <property type="project" value="UniProtKB-KW"/>
</dbReference>
<dbReference type="Proteomes" id="UP000824469">
    <property type="component" value="Unassembled WGS sequence"/>
</dbReference>
<organism evidence="15 16">
    <name type="scientific">Taxus chinensis</name>
    <name type="common">Chinese yew</name>
    <name type="synonym">Taxus wallichiana var. chinensis</name>
    <dbReference type="NCBI Taxonomy" id="29808"/>
    <lineage>
        <taxon>Eukaryota</taxon>
        <taxon>Viridiplantae</taxon>
        <taxon>Streptophyta</taxon>
        <taxon>Embryophyta</taxon>
        <taxon>Tracheophyta</taxon>
        <taxon>Spermatophyta</taxon>
        <taxon>Pinopsida</taxon>
        <taxon>Pinidae</taxon>
        <taxon>Conifers II</taxon>
        <taxon>Cupressales</taxon>
        <taxon>Taxaceae</taxon>
        <taxon>Taxus</taxon>
    </lineage>
</organism>
<keyword evidence="7 11" id="KW-1133">Transmembrane helix</keyword>
<dbReference type="InterPro" id="IPR052611">
    <property type="entry name" value="Plant_RLK_LysM"/>
</dbReference>
<evidence type="ECO:0000256" key="10">
    <source>
        <dbReference type="SAM" id="MobiDB-lite"/>
    </source>
</evidence>
<dbReference type="GO" id="GO:0004672">
    <property type="term" value="F:protein kinase activity"/>
    <property type="evidence" value="ECO:0007669"/>
    <property type="project" value="InterPro"/>
</dbReference>
<dbReference type="PANTHER" id="PTHR45927">
    <property type="entry name" value="LYSM-DOMAIN RECEPTOR-LIKE KINASE-RELATED"/>
    <property type="match status" value="1"/>
</dbReference>
<dbReference type="InterPro" id="IPR056561">
    <property type="entry name" value="NFP_LYK_LysM1"/>
</dbReference>
<dbReference type="InterPro" id="IPR036779">
    <property type="entry name" value="LysM_dom_sf"/>
</dbReference>
<sequence length="632" mass="68946">MSFLFFFLFCIAVKIQAQEVVPNVTGYSCSDGPTPCDTYVFYTAQKPYFLDLGNISDLFGVSRLIIAKASGLPDSTNSLAEGQPLFIPIRCGCMGNLSQANVSYEIKKDNTFYLVSTEYFEYLTTYQAVEVANPTLIPENLQIGVQVIFPIRCQCPSKAQISQGIQMQITYVIQKGDTLESISEKFDGNLKDLVSQNDISSTIYSNTTLLVPVSKKPTLVQPPSPAPSPSSITNNGSPVLGSASSGGSHKGVIIGASIGGAAMLLGIALLVFWILKKGTKTSSLEDPKKYAGPKIGSSERKKSLHEELLAGVTSSIGKPYMHSFENLQKATQNFSPSCNIQGSVYKGTLDGKDYAIKQMKGEVSEELKILQKVNHSNLVRLEGFCINSEGQSYLVYEYADNGSLNAWLHDPESIPNKRTSDLSSTFLSWRTRLQIALDMANGLQYIHEHTTPSVVHKDVKSSNILLDSKFRAKIANFGMAKSGMNVLTRHIVGTQGYMAPEYLADGLVTPKLDVFAFGVVLLELISGKEAILRQGGVPLAGKAGLLWAQIKPLMEGKDREEKLKKWIDPNFKGVYPNDSVLCLAAIAKACVEEDPGARPTLPEIVYKLSKALEAIMDNSDESFEAPIQVRAR</sequence>
<evidence type="ECO:0000259" key="13">
    <source>
        <dbReference type="PROSITE" id="PS50011"/>
    </source>
</evidence>
<dbReference type="Pfam" id="PF23446">
    <property type="entry name" value="LysM1_NFP_LYK"/>
    <property type="match status" value="1"/>
</dbReference>
<feature type="transmembrane region" description="Helical" evidence="11">
    <location>
        <begin position="252"/>
        <end position="275"/>
    </location>
</feature>
<comment type="caution">
    <text evidence="15">The sequence shown here is derived from an EMBL/GenBank/DDBJ whole genome shotgun (WGS) entry which is preliminary data.</text>
</comment>